<feature type="compositionally biased region" description="Low complexity" evidence="2">
    <location>
        <begin position="161"/>
        <end position="174"/>
    </location>
</feature>
<feature type="domain" description="C2" evidence="3">
    <location>
        <begin position="314"/>
        <end position="436"/>
    </location>
</feature>
<dbReference type="InterPro" id="IPR035892">
    <property type="entry name" value="C2_domain_sf"/>
</dbReference>
<dbReference type="InterPro" id="IPR043567">
    <property type="entry name" value="SYTL1-5_C2B"/>
</dbReference>
<evidence type="ECO:0000256" key="2">
    <source>
        <dbReference type="SAM" id="MobiDB-lite"/>
    </source>
</evidence>
<evidence type="ECO:0000259" key="3">
    <source>
        <dbReference type="PROSITE" id="PS50004"/>
    </source>
</evidence>
<evidence type="ECO:0000313" key="4">
    <source>
        <dbReference type="Ensembl" id="ENSSPAP00000019503.1"/>
    </source>
</evidence>
<dbReference type="SMART" id="SM00239">
    <property type="entry name" value="C2"/>
    <property type="match status" value="2"/>
</dbReference>
<evidence type="ECO:0000256" key="1">
    <source>
        <dbReference type="ARBA" id="ARBA00004308"/>
    </source>
</evidence>
<reference evidence="4" key="1">
    <citation type="submission" date="2023-09" db="UniProtKB">
        <authorList>
            <consortium name="Ensembl"/>
        </authorList>
    </citation>
    <scope>IDENTIFICATION</scope>
</reference>
<dbReference type="GO" id="GO:0006887">
    <property type="term" value="P:exocytosis"/>
    <property type="evidence" value="ECO:0007669"/>
    <property type="project" value="TreeGrafter"/>
</dbReference>
<dbReference type="GeneTree" id="ENSGT00940000166822"/>
<dbReference type="GO" id="GO:0005886">
    <property type="term" value="C:plasma membrane"/>
    <property type="evidence" value="ECO:0007669"/>
    <property type="project" value="TreeGrafter"/>
</dbReference>
<dbReference type="CDD" id="cd04020">
    <property type="entry name" value="C2B_SLP_1-2-3-4"/>
    <property type="match status" value="1"/>
</dbReference>
<dbReference type="Gene3D" id="6.10.250.3000">
    <property type="match status" value="1"/>
</dbReference>
<dbReference type="Gene3D" id="2.60.40.150">
    <property type="entry name" value="C2 domain"/>
    <property type="match status" value="2"/>
</dbReference>
<sequence length="474" mass="54004">MIDLSHLTEEEQGKIMTVLRRDADFDHIYNTDTNLKYMTGEWFYEAKSLRHQDKIHGSEIILASMKQGKAVGLGAFVVYSFVPRDYRHYLGMTDTPGIHGSLAPTLKDEGSEGKSGFELDTSGPVRASTPVSSEERYLKKGGKMSQRPPWANYSSSDAGPESSVSSTSESWSTSRNSSNREIQILFYSVQTHFYCIFPPPIHSRVCQLFLYVKSYLVPDKANLGKRKTSVKKKTLNPTFNEILRYRVRMEYLRTQTLILSVWHHDTFGRNSFLGEVDVELSKWDFDHTQMNYLALKARVTTNTHTHTQRLAIRFLPQIIHSEGIAKDGPNTGEIHIWVKECKNLPLIRATIDPYVKCFVLPDTSRKSRQKTRVLRRTVDPVFNHTMVYDGITEADLNEACVELTVWDRDRLASNLLGGLRLGAGTGRSYGAPVDWMDSSPYEVALWERMMASPTEWVEDVLPLRMLNSAKTAFK</sequence>
<protein>
    <recommendedName>
        <fullName evidence="3">C2 domain-containing protein</fullName>
    </recommendedName>
</protein>
<dbReference type="Pfam" id="PF00168">
    <property type="entry name" value="C2"/>
    <property type="match status" value="2"/>
</dbReference>
<organism evidence="4">
    <name type="scientific">Stegastes partitus</name>
    <name type="common">bicolor damselfish</name>
    <dbReference type="NCBI Taxonomy" id="144197"/>
    <lineage>
        <taxon>Eukaryota</taxon>
        <taxon>Metazoa</taxon>
        <taxon>Chordata</taxon>
        <taxon>Craniata</taxon>
        <taxon>Vertebrata</taxon>
        <taxon>Euteleostomi</taxon>
        <taxon>Actinopterygii</taxon>
        <taxon>Neopterygii</taxon>
        <taxon>Teleostei</taxon>
        <taxon>Neoteleostei</taxon>
        <taxon>Acanthomorphata</taxon>
        <taxon>Ovalentaria</taxon>
        <taxon>Pomacentridae</taxon>
        <taxon>Stegastes</taxon>
    </lineage>
</organism>
<dbReference type="PANTHER" id="PTHR45716:SF5">
    <property type="entry name" value="SYNAPTOTAGMIN-LIKE PROTEIN 2"/>
    <property type="match status" value="1"/>
</dbReference>
<dbReference type="InterPro" id="IPR000008">
    <property type="entry name" value="C2_dom"/>
</dbReference>
<feature type="region of interest" description="Disordered" evidence="2">
    <location>
        <begin position="101"/>
        <end position="174"/>
    </location>
</feature>
<proteinExistence type="predicted"/>
<dbReference type="GO" id="GO:0070382">
    <property type="term" value="C:exocytic vesicle"/>
    <property type="evidence" value="ECO:0007669"/>
    <property type="project" value="TreeGrafter"/>
</dbReference>
<comment type="subcellular location">
    <subcellularLocation>
        <location evidence="1">Endomembrane system</location>
    </subcellularLocation>
</comment>
<feature type="compositionally biased region" description="Basic and acidic residues" evidence="2">
    <location>
        <begin position="106"/>
        <end position="117"/>
    </location>
</feature>
<dbReference type="PANTHER" id="PTHR45716">
    <property type="entry name" value="BITESIZE, ISOFORM I"/>
    <property type="match status" value="1"/>
</dbReference>
<dbReference type="FunFam" id="2.60.40.150:FF:000040">
    <property type="entry name" value="synaptotagmin-like protein 2 isoform X2"/>
    <property type="match status" value="1"/>
</dbReference>
<dbReference type="SUPFAM" id="SSF49562">
    <property type="entry name" value="C2 domain (Calcium/lipid-binding domain, CaLB)"/>
    <property type="match status" value="2"/>
</dbReference>
<dbReference type="Ensembl" id="ENSSPAT00000019798.1">
    <property type="protein sequence ID" value="ENSSPAP00000019503.1"/>
    <property type="gene ID" value="ENSSPAG00000014716.1"/>
</dbReference>
<accession>A0A3B5ADF5</accession>
<dbReference type="GO" id="GO:0042043">
    <property type="term" value="F:neurexin family protein binding"/>
    <property type="evidence" value="ECO:0007669"/>
    <property type="project" value="TreeGrafter"/>
</dbReference>
<feature type="domain" description="C2" evidence="3">
    <location>
        <begin position="159"/>
        <end position="293"/>
    </location>
</feature>
<name>A0A3B5ADF5_9TELE</name>
<dbReference type="AlphaFoldDB" id="A0A3B5ADF5"/>
<dbReference type="PROSITE" id="PS50004">
    <property type="entry name" value="C2"/>
    <property type="match status" value="2"/>
</dbReference>